<dbReference type="SUPFAM" id="SSF51294">
    <property type="entry name" value="Hedgehog/intein (Hint) domain"/>
    <property type="match status" value="1"/>
</dbReference>
<dbReference type="PROSITE" id="PS50819">
    <property type="entry name" value="INTEIN_ENDONUCLEASE"/>
    <property type="match status" value="1"/>
</dbReference>
<dbReference type="EMBL" id="BK015181">
    <property type="protein sequence ID" value="DAD94730.1"/>
    <property type="molecule type" value="Genomic_DNA"/>
</dbReference>
<evidence type="ECO:0000313" key="3">
    <source>
        <dbReference type="EMBL" id="DAD94730.1"/>
    </source>
</evidence>
<feature type="compositionally biased region" description="Basic and acidic residues" evidence="1">
    <location>
        <begin position="583"/>
        <end position="602"/>
    </location>
</feature>
<reference evidence="3" key="1">
    <citation type="journal article" date="2021" name="Proc. Natl. Acad. Sci. U.S.A.">
        <title>A Catalog of Tens of Thousands of Viruses from Human Metagenomes Reveals Hidden Associations with Chronic Diseases.</title>
        <authorList>
            <person name="Tisza M.J."/>
            <person name="Buck C.B."/>
        </authorList>
    </citation>
    <scope>NUCLEOTIDE SEQUENCE</scope>
    <source>
        <strain evidence="3">CtK0l2</strain>
    </source>
</reference>
<dbReference type="InterPro" id="IPR036844">
    <property type="entry name" value="Hint_dom_sf"/>
</dbReference>
<organism evidence="3">
    <name type="scientific">Siphoviridae sp. ctK0l2</name>
    <dbReference type="NCBI Taxonomy" id="2826243"/>
    <lineage>
        <taxon>Viruses</taxon>
        <taxon>Duplodnaviria</taxon>
        <taxon>Heunggongvirae</taxon>
        <taxon>Uroviricota</taxon>
        <taxon>Caudoviricetes</taxon>
    </lineage>
</organism>
<dbReference type="Gene3D" id="3.10.28.10">
    <property type="entry name" value="Homing endonucleases"/>
    <property type="match status" value="1"/>
</dbReference>
<dbReference type="SUPFAM" id="SSF55608">
    <property type="entry name" value="Homing endonucleases"/>
    <property type="match status" value="1"/>
</dbReference>
<feature type="compositionally biased region" description="Basic residues" evidence="1">
    <location>
        <begin position="603"/>
        <end position="613"/>
    </location>
</feature>
<dbReference type="InterPro" id="IPR004042">
    <property type="entry name" value="Intein_endonuc_central"/>
</dbReference>
<dbReference type="GO" id="GO:0004519">
    <property type="term" value="F:endonuclease activity"/>
    <property type="evidence" value="ECO:0007669"/>
    <property type="project" value="InterPro"/>
</dbReference>
<proteinExistence type="predicted"/>
<accession>A0A8S5NKB3</accession>
<dbReference type="Pfam" id="PF14528">
    <property type="entry name" value="LAGLIDADG_3"/>
    <property type="match status" value="1"/>
</dbReference>
<dbReference type="InterPro" id="IPR004860">
    <property type="entry name" value="LAGLIDADG_dom"/>
</dbReference>
<sequence>MKLKSLSKVRLHQMTVLFGKSGSGKAEYVENKIYTPDGPKRFGDLKIGDYVFDRFGKPTKVIGTFPQGELDAYEVTLADGRTVICNDEHIWTTVTSRNSLKDHTLRHIIDNGVTINKEGRDHCHFYIPTHSYVQFKEQEISVHPYLVGTFIANGALRSRYLTLSSNDLFVVEKVAELLGATYKKNSDKNFNYTFYKEGHLIKTDEVFTELLDKYSHEKFIPQEYLFNKVEIRRELLQGLMDNDGYVGAEYHGASTSYYTVSPKLRDDVVFLVRSLGYETHVYEDVREGKRTGYDIGLRVPPRERKSLFTLPRKLKRALGVEKNCLRRRYEKVGIAKVTKLDKKLPMMCIKVDNPESLYLSNEFVVTHNTSVINSLPGKTLIIDTDRGLASVSPTDNVDVAECYNWEDILEAFAIAKTGDYESIAVDHFTNVQEMCYKHIMEKYKVDKMQIQHYGEASPLLKGLVDQLVGFSYDGKNVLVLAQEMSINVEEDEGEDVPRVICPNVSPAVRSYLQASARIVAHTQKENKKTFENGKKSIEEVYIAQVAGNPILTTKVTRKPGIEIPNKIKNPTWAKLTKLITGETTKKPAKAKEEEALVKEEKPKRTKKAKKTEE</sequence>
<protein>
    <submittedName>
        <fullName evidence="3">AAA domain protein</fullName>
    </submittedName>
</protein>
<dbReference type="Pfam" id="PF13479">
    <property type="entry name" value="AAA_24"/>
    <property type="match status" value="1"/>
</dbReference>
<feature type="domain" description="DOD-type homing endonuclease" evidence="2">
    <location>
        <begin position="146"/>
        <end position="277"/>
    </location>
</feature>
<name>A0A8S5NKB3_9CAUD</name>
<feature type="region of interest" description="Disordered" evidence="1">
    <location>
        <begin position="581"/>
        <end position="613"/>
    </location>
</feature>
<dbReference type="InterPro" id="IPR027434">
    <property type="entry name" value="Homing_endonucl"/>
</dbReference>
<evidence type="ECO:0000259" key="2">
    <source>
        <dbReference type="PROSITE" id="PS50819"/>
    </source>
</evidence>
<evidence type="ECO:0000256" key="1">
    <source>
        <dbReference type="SAM" id="MobiDB-lite"/>
    </source>
</evidence>